<organism evidence="1 2">
    <name type="scientific">Thalassomonas actiniarum</name>
    <dbReference type="NCBI Taxonomy" id="485447"/>
    <lineage>
        <taxon>Bacteria</taxon>
        <taxon>Pseudomonadati</taxon>
        <taxon>Pseudomonadota</taxon>
        <taxon>Gammaproteobacteria</taxon>
        <taxon>Alteromonadales</taxon>
        <taxon>Colwelliaceae</taxon>
        <taxon>Thalassomonas</taxon>
    </lineage>
</organism>
<keyword evidence="2" id="KW-1185">Reference proteome</keyword>
<reference evidence="1 2" key="2">
    <citation type="journal article" date="2022" name="Mar. Drugs">
        <title>Bioassay-Guided Fractionation Leads to the Detection of Cholic Acid Generated by the Rare Thalassomonas sp.</title>
        <authorList>
            <person name="Pheiffer F."/>
            <person name="Schneider Y.K."/>
            <person name="Hansen E.H."/>
            <person name="Andersen J.H."/>
            <person name="Isaksson J."/>
            <person name="Busche T."/>
            <person name="R C."/>
            <person name="Kalinowski J."/>
            <person name="Zyl L.V."/>
            <person name="Trindade M."/>
        </authorList>
    </citation>
    <scope>NUCLEOTIDE SEQUENCE [LARGE SCALE GENOMIC DNA]</scope>
    <source>
        <strain evidence="1 2">A5K-106</strain>
    </source>
</reference>
<dbReference type="AlphaFoldDB" id="A0AAE9YNG7"/>
<dbReference type="Proteomes" id="UP000032568">
    <property type="component" value="Chromosome"/>
</dbReference>
<proteinExistence type="predicted"/>
<sequence length="59" mass="6422">MKIKLKKTNLKKLSQDKKVLPADMTPRVGGGGDYATDTCLPTYKACFTVNQWCGPTGVC</sequence>
<name>A0AAE9YNG7_9GAMM</name>
<reference evidence="1 2" key="1">
    <citation type="journal article" date="2015" name="Genome Announc.">
        <title>Draft Genome Sequences of Marine Isolates of Thalassomonas viridans and Thalassomonas actiniarum.</title>
        <authorList>
            <person name="Olonade I."/>
            <person name="van Zyl L.J."/>
            <person name="Trindade M."/>
        </authorList>
    </citation>
    <scope>NUCLEOTIDE SEQUENCE [LARGE SCALE GENOMIC DNA]</scope>
    <source>
        <strain evidence="1 2">A5K-106</strain>
    </source>
</reference>
<dbReference type="EMBL" id="CP059735">
    <property type="protein sequence ID" value="WDD98314.1"/>
    <property type="molecule type" value="Genomic_DNA"/>
</dbReference>
<dbReference type="RefSeq" id="WP_044831340.1">
    <property type="nucleotide sequence ID" value="NZ_CP059735.1"/>
</dbReference>
<gene>
    <name evidence="1" type="ORF">SG35_024060</name>
</gene>
<dbReference type="KEGG" id="tact:SG35_024060"/>
<accession>A0AAE9YNG7</accession>
<evidence type="ECO:0000313" key="1">
    <source>
        <dbReference type="EMBL" id="WDD98314.1"/>
    </source>
</evidence>
<protein>
    <submittedName>
        <fullName evidence="1">Uncharacterized protein</fullName>
    </submittedName>
</protein>
<evidence type="ECO:0000313" key="2">
    <source>
        <dbReference type="Proteomes" id="UP000032568"/>
    </source>
</evidence>